<protein>
    <recommendedName>
        <fullName evidence="4">Phospholipase_D-nuclease N-terminal</fullName>
    </recommendedName>
</protein>
<gene>
    <name evidence="2" type="ORF">SAMN06296036_104211</name>
</gene>
<evidence type="ECO:0000313" key="2">
    <source>
        <dbReference type="EMBL" id="SMF07353.1"/>
    </source>
</evidence>
<keyword evidence="1" id="KW-1133">Transmembrane helix</keyword>
<feature type="transmembrane region" description="Helical" evidence="1">
    <location>
        <begin position="36"/>
        <end position="57"/>
    </location>
</feature>
<feature type="transmembrane region" description="Helical" evidence="1">
    <location>
        <begin position="6"/>
        <end position="29"/>
    </location>
</feature>
<accession>A0A1Y6BLP6</accession>
<evidence type="ECO:0000313" key="3">
    <source>
        <dbReference type="Proteomes" id="UP000192907"/>
    </source>
</evidence>
<proteinExistence type="predicted"/>
<organism evidence="2 3">
    <name type="scientific">Pseudobacteriovorax antillogorgiicola</name>
    <dbReference type="NCBI Taxonomy" id="1513793"/>
    <lineage>
        <taxon>Bacteria</taxon>
        <taxon>Pseudomonadati</taxon>
        <taxon>Bdellovibrionota</taxon>
        <taxon>Oligoflexia</taxon>
        <taxon>Oligoflexales</taxon>
        <taxon>Pseudobacteriovoracaceae</taxon>
        <taxon>Pseudobacteriovorax</taxon>
    </lineage>
</organism>
<name>A0A1Y6BLP6_9BACT</name>
<dbReference type="AlphaFoldDB" id="A0A1Y6BLP6"/>
<keyword evidence="1" id="KW-0472">Membrane</keyword>
<reference evidence="3" key="1">
    <citation type="submission" date="2017-04" db="EMBL/GenBank/DDBJ databases">
        <authorList>
            <person name="Varghese N."/>
            <person name="Submissions S."/>
        </authorList>
    </citation>
    <scope>NUCLEOTIDE SEQUENCE [LARGE SCALE GENOMIC DNA]</scope>
    <source>
        <strain evidence="3">RKEM611</strain>
    </source>
</reference>
<sequence length="63" mass="7175">MLPGMSEIIFMTLTIILLCLVVVYSMYLAKKKNRSIWFWGVLSVVAFPLPLLILPFLSDLSLD</sequence>
<dbReference type="EMBL" id="FWZT01000004">
    <property type="protein sequence ID" value="SMF07353.1"/>
    <property type="molecule type" value="Genomic_DNA"/>
</dbReference>
<keyword evidence="1" id="KW-0812">Transmembrane</keyword>
<evidence type="ECO:0008006" key="4">
    <source>
        <dbReference type="Google" id="ProtNLM"/>
    </source>
</evidence>
<evidence type="ECO:0000256" key="1">
    <source>
        <dbReference type="SAM" id="Phobius"/>
    </source>
</evidence>
<dbReference type="Proteomes" id="UP000192907">
    <property type="component" value="Unassembled WGS sequence"/>
</dbReference>
<keyword evidence="3" id="KW-1185">Reference proteome</keyword>